<reference evidence="4" key="1">
    <citation type="journal article" date="2019" name="Int. J. Syst. Evol. Microbiol.">
        <title>The Global Catalogue of Microorganisms (GCM) 10K type strain sequencing project: providing services to taxonomists for standard genome sequencing and annotation.</title>
        <authorList>
            <consortium name="The Broad Institute Genomics Platform"/>
            <consortium name="The Broad Institute Genome Sequencing Center for Infectious Disease"/>
            <person name="Wu L."/>
            <person name="Ma J."/>
        </authorList>
    </citation>
    <scope>NUCLEOTIDE SEQUENCE [LARGE SCALE GENOMIC DNA]</scope>
    <source>
        <strain evidence="4">CCUG 39402</strain>
    </source>
</reference>
<dbReference type="InterPro" id="IPR006311">
    <property type="entry name" value="TAT_signal"/>
</dbReference>
<dbReference type="InterPro" id="IPR027372">
    <property type="entry name" value="Phytase-like_dom"/>
</dbReference>
<evidence type="ECO:0000256" key="1">
    <source>
        <dbReference type="SAM" id="SignalP"/>
    </source>
</evidence>
<keyword evidence="1" id="KW-0732">Signal</keyword>
<dbReference type="Pfam" id="PF13449">
    <property type="entry name" value="Phytase-like"/>
    <property type="match status" value="1"/>
</dbReference>
<feature type="signal peptide" evidence="1">
    <location>
        <begin position="1"/>
        <end position="24"/>
    </location>
</feature>
<organism evidence="3 4">
    <name type="scientific">Polaromonas aquatica</name>
    <dbReference type="NCBI Taxonomy" id="332657"/>
    <lineage>
        <taxon>Bacteria</taxon>
        <taxon>Pseudomonadati</taxon>
        <taxon>Pseudomonadota</taxon>
        <taxon>Betaproteobacteria</taxon>
        <taxon>Burkholderiales</taxon>
        <taxon>Comamonadaceae</taxon>
        <taxon>Polaromonas</taxon>
    </lineage>
</organism>
<dbReference type="PROSITE" id="PS51318">
    <property type="entry name" value="TAT"/>
    <property type="match status" value="1"/>
</dbReference>
<dbReference type="RefSeq" id="WP_371436760.1">
    <property type="nucleotide sequence ID" value="NZ_JBHSRS010000018.1"/>
</dbReference>
<comment type="caution">
    <text evidence="3">The sequence shown here is derived from an EMBL/GenBank/DDBJ whole genome shotgun (WGS) entry which is preliminary data.</text>
</comment>
<dbReference type="PANTHER" id="PTHR37957">
    <property type="entry name" value="BLR7070 PROTEIN"/>
    <property type="match status" value="1"/>
</dbReference>
<name>A0ABW1TUN8_9BURK</name>
<dbReference type="Proteomes" id="UP001596270">
    <property type="component" value="Unassembled WGS sequence"/>
</dbReference>
<evidence type="ECO:0000259" key="2">
    <source>
        <dbReference type="Pfam" id="PF13449"/>
    </source>
</evidence>
<keyword evidence="4" id="KW-1185">Reference proteome</keyword>
<feature type="chain" id="PRO_5046281566" evidence="1">
    <location>
        <begin position="25"/>
        <end position="401"/>
    </location>
</feature>
<dbReference type="PANTHER" id="PTHR37957:SF1">
    <property type="entry name" value="PHYTASE-LIKE DOMAIN-CONTAINING PROTEIN"/>
    <property type="match status" value="1"/>
</dbReference>
<proteinExistence type="predicted"/>
<sequence length="401" mass="42869">MPPAPNTGAALTRRQLLLATGASAMLGLTGCAPTTPVTATPAVPASPPSARLRLIGEARLPSRLQFQGTTVGGLSGIDYDPASGQYFLLSDDGSSRNPARFYTAKIPLDADHLGQPEITGVTSLRQADGSAYPAILRGREVLDPESIRWRAASQTLFWTSEGNALAGVAPSLSETRLDGTLLRKFALPAMFDFGLLQGPRSNLTFEGLTLTPDGNSAWISMEGPMLQDGPLPTVQAPGGPCRFTQIDLASGRALRQIAYIPDAIPHAPVPPATRADNGISEILMLDADRMLVLERAYMAGYGTDASNSLRLYLIDTRQGSDTLALPALQGAAYQPVNKLLLADFSAFIGPGTGRRLERLDNTEGMTWGPRLPNGNRSLVFISDDNFNTRQITQLLAFEFFD</sequence>
<gene>
    <name evidence="3" type="ORF">ACFQND_08735</name>
</gene>
<protein>
    <submittedName>
        <fullName evidence="3">Esterase-like activity of phytase family protein</fullName>
    </submittedName>
</protein>
<accession>A0ABW1TUN8</accession>
<evidence type="ECO:0000313" key="4">
    <source>
        <dbReference type="Proteomes" id="UP001596270"/>
    </source>
</evidence>
<dbReference type="EMBL" id="JBHSRS010000018">
    <property type="protein sequence ID" value="MFC6281311.1"/>
    <property type="molecule type" value="Genomic_DNA"/>
</dbReference>
<feature type="domain" description="Phytase-like" evidence="2">
    <location>
        <begin position="69"/>
        <end position="386"/>
    </location>
</feature>
<evidence type="ECO:0000313" key="3">
    <source>
        <dbReference type="EMBL" id="MFC6281311.1"/>
    </source>
</evidence>